<organism evidence="6 7">
    <name type="scientific">Amphibalanus amphitrite</name>
    <name type="common">Striped barnacle</name>
    <name type="synonym">Balanus amphitrite</name>
    <dbReference type="NCBI Taxonomy" id="1232801"/>
    <lineage>
        <taxon>Eukaryota</taxon>
        <taxon>Metazoa</taxon>
        <taxon>Ecdysozoa</taxon>
        <taxon>Arthropoda</taxon>
        <taxon>Crustacea</taxon>
        <taxon>Multicrustacea</taxon>
        <taxon>Cirripedia</taxon>
        <taxon>Thoracica</taxon>
        <taxon>Thoracicalcarea</taxon>
        <taxon>Balanomorpha</taxon>
        <taxon>Balanoidea</taxon>
        <taxon>Balanidae</taxon>
        <taxon>Amphibalaninae</taxon>
        <taxon>Amphibalanus</taxon>
    </lineage>
</organism>
<dbReference type="InterPro" id="IPR015915">
    <property type="entry name" value="Kelch-typ_b-propeller"/>
</dbReference>
<dbReference type="SMART" id="SM00225">
    <property type="entry name" value="BTB"/>
    <property type="match status" value="1"/>
</dbReference>
<evidence type="ECO:0000259" key="4">
    <source>
        <dbReference type="PROSITE" id="PS50097"/>
    </source>
</evidence>
<dbReference type="SMART" id="SM00612">
    <property type="entry name" value="Kelch"/>
    <property type="match status" value="5"/>
</dbReference>
<dbReference type="PANTHER" id="PTHR45632">
    <property type="entry name" value="LD33804P"/>
    <property type="match status" value="1"/>
</dbReference>
<dbReference type="Gene3D" id="1.25.40.420">
    <property type="match status" value="1"/>
</dbReference>
<dbReference type="GO" id="GO:0016579">
    <property type="term" value="P:protein deubiquitination"/>
    <property type="evidence" value="ECO:0007669"/>
    <property type="project" value="InterPro"/>
</dbReference>
<sequence>MNAVVQCVNSTPGLSEFLVHLDCTSYSGEPTHGETVQELAAIVKALWSGRHKSESLHDLKNAMGRRHACFRDSAQQDAHEFLLCLLNSLHEELTDVSRKQMLREQDNDGVPDSRAIKLLQDDSQSSSQSPISNLFGGQYKSTLRCVSCGNQSAKFEAFHTSPCRCLPGAMVLPERPGGHLPLHDLSHASITMDMLHRLWQDELLCDVTVRVQERRWRAHRALLAASSPYFRTMFTSDYIEKEEAEIQLNGFESDIFDSVLKYMYTGYIELSGDSVAAVLDATEHLQLSALRHHCLQYLGDAAAADTATAVTVWRLARLHRAADLERRALRLICDCFSVAARDPDFLVLSEPEMADLLTASYVNAKEDQILYALCRWTEADAAGRQPAFRRLLRCLSVTQLDPFKLRTATEIHECLQDPEVRSFLDSRQPEPPSVRDDSPTEGGGDVLPTAPVQRCTDSLEVVLAIGGATCAGFSSGVECLARGYDSWKYSVPRAVSAVSGDVIDTEPMARLEEMRSFAAAAADDDSVYVIGGLRDLTSLTSCERYSVRDNQFSRLPDLPGRLHGAAACVAGGQLLLLGGSLDGTVTSRVWAYCSEQRAWRERASMPVARSHHCAAVLRGHVYAVGGIDAGGAYLSAVCRYDPDNDRWTVAPPCGSPRAYAACAVVGDQLYLIGGHSGRQWLKTVRRFSPLENQWHGLGAMPETLGQLAATVCDNRIYCVGGFSGCDYRRTVHKYNPRTDRWHSELSLHMARWALAAATVRVPVTRGSDV</sequence>
<dbReference type="EMBL" id="VIIS01001653">
    <property type="protein sequence ID" value="KAF0294854.1"/>
    <property type="molecule type" value="Genomic_DNA"/>
</dbReference>
<dbReference type="CDD" id="cd02257">
    <property type="entry name" value="Peptidase_C19"/>
    <property type="match status" value="1"/>
</dbReference>
<dbReference type="Pfam" id="PF01344">
    <property type="entry name" value="Kelch_1"/>
    <property type="match status" value="1"/>
</dbReference>
<comment type="caution">
    <text evidence="6">The sequence shown here is derived from an EMBL/GenBank/DDBJ whole genome shotgun (WGS) entry which is preliminary data.</text>
</comment>
<dbReference type="SUPFAM" id="SSF117281">
    <property type="entry name" value="Kelch motif"/>
    <property type="match status" value="1"/>
</dbReference>
<evidence type="ECO:0000259" key="5">
    <source>
        <dbReference type="PROSITE" id="PS50235"/>
    </source>
</evidence>
<evidence type="ECO:0000256" key="1">
    <source>
        <dbReference type="ARBA" id="ARBA00022441"/>
    </source>
</evidence>
<dbReference type="Gene3D" id="3.90.70.10">
    <property type="entry name" value="Cysteine proteinases"/>
    <property type="match status" value="1"/>
</dbReference>
<dbReference type="SUPFAM" id="SSF54695">
    <property type="entry name" value="POZ domain"/>
    <property type="match status" value="1"/>
</dbReference>
<dbReference type="GO" id="GO:0003779">
    <property type="term" value="F:actin binding"/>
    <property type="evidence" value="ECO:0007669"/>
    <property type="project" value="UniProtKB-KW"/>
</dbReference>
<proteinExistence type="predicted"/>
<gene>
    <name evidence="6" type="primary">Klhl28_0</name>
    <name evidence="6" type="ORF">FJT64_000707</name>
</gene>
<evidence type="ECO:0000256" key="3">
    <source>
        <dbReference type="SAM" id="MobiDB-lite"/>
    </source>
</evidence>
<dbReference type="Gene3D" id="2.120.10.80">
    <property type="entry name" value="Kelch-type beta propeller"/>
    <property type="match status" value="1"/>
</dbReference>
<dbReference type="InterPro" id="IPR011333">
    <property type="entry name" value="SKP1/BTB/POZ_sf"/>
</dbReference>
<dbReference type="Pfam" id="PF00651">
    <property type="entry name" value="BTB"/>
    <property type="match status" value="1"/>
</dbReference>
<dbReference type="SUPFAM" id="SSF54001">
    <property type="entry name" value="Cysteine proteinases"/>
    <property type="match status" value="1"/>
</dbReference>
<dbReference type="InterPro" id="IPR038765">
    <property type="entry name" value="Papain-like_cys_pep_sf"/>
</dbReference>
<dbReference type="PROSITE" id="PS50235">
    <property type="entry name" value="USP_3"/>
    <property type="match status" value="1"/>
</dbReference>
<evidence type="ECO:0000313" key="6">
    <source>
        <dbReference type="EMBL" id="KAF0294854.1"/>
    </source>
</evidence>
<dbReference type="AlphaFoldDB" id="A0A6A4VTA7"/>
<dbReference type="Pfam" id="PF00443">
    <property type="entry name" value="UCH"/>
    <property type="match status" value="1"/>
</dbReference>
<feature type="region of interest" description="Disordered" evidence="3">
    <location>
        <begin position="422"/>
        <end position="450"/>
    </location>
</feature>
<name>A0A6A4VTA7_AMPAM</name>
<dbReference type="CDD" id="cd18186">
    <property type="entry name" value="BTB_POZ_ZBTB_KLHL-like"/>
    <property type="match status" value="1"/>
</dbReference>
<dbReference type="InterPro" id="IPR011705">
    <property type="entry name" value="BACK"/>
</dbReference>
<feature type="domain" description="USP" evidence="5">
    <location>
        <begin position="1"/>
        <end position="351"/>
    </location>
</feature>
<accession>A0A6A4VTA7</accession>
<dbReference type="InterPro" id="IPR001394">
    <property type="entry name" value="Peptidase_C19_UCH"/>
</dbReference>
<protein>
    <submittedName>
        <fullName evidence="6">Kelch-like protein 28</fullName>
    </submittedName>
</protein>
<dbReference type="InterPro" id="IPR000210">
    <property type="entry name" value="BTB/POZ_dom"/>
</dbReference>
<dbReference type="OrthoDB" id="45365at2759"/>
<evidence type="ECO:0000313" key="7">
    <source>
        <dbReference type="Proteomes" id="UP000440578"/>
    </source>
</evidence>
<dbReference type="InterPro" id="IPR006652">
    <property type="entry name" value="Kelch_1"/>
</dbReference>
<dbReference type="SMART" id="SM00875">
    <property type="entry name" value="BACK"/>
    <property type="match status" value="1"/>
</dbReference>
<dbReference type="Gene3D" id="3.30.710.10">
    <property type="entry name" value="Potassium Channel Kv1.1, Chain A"/>
    <property type="match status" value="1"/>
</dbReference>
<feature type="compositionally biased region" description="Basic and acidic residues" evidence="3">
    <location>
        <begin position="422"/>
        <end position="438"/>
    </location>
</feature>
<dbReference type="PANTHER" id="PTHR45632:SF3">
    <property type="entry name" value="KELCH-LIKE PROTEIN 32"/>
    <property type="match status" value="1"/>
</dbReference>
<feature type="domain" description="BTB" evidence="4">
    <location>
        <begin position="205"/>
        <end position="272"/>
    </location>
</feature>
<dbReference type="Pfam" id="PF24681">
    <property type="entry name" value="Kelch_KLHDC2_KLHL20_DRC7"/>
    <property type="match status" value="1"/>
</dbReference>
<dbReference type="Pfam" id="PF07707">
    <property type="entry name" value="BACK"/>
    <property type="match status" value="1"/>
</dbReference>
<keyword evidence="2" id="KW-0677">Repeat</keyword>
<dbReference type="GO" id="GO:0004843">
    <property type="term" value="F:cysteine-type deubiquitinase activity"/>
    <property type="evidence" value="ECO:0007669"/>
    <property type="project" value="InterPro"/>
</dbReference>
<dbReference type="Proteomes" id="UP000440578">
    <property type="component" value="Unassembled WGS sequence"/>
</dbReference>
<reference evidence="6 7" key="1">
    <citation type="submission" date="2019-07" db="EMBL/GenBank/DDBJ databases">
        <title>Draft genome assembly of a fouling barnacle, Amphibalanus amphitrite (Darwin, 1854): The first reference genome for Thecostraca.</title>
        <authorList>
            <person name="Kim W."/>
        </authorList>
    </citation>
    <scope>NUCLEOTIDE SEQUENCE [LARGE SCALE GENOMIC DNA]</scope>
    <source>
        <strain evidence="6">SNU_AA5</strain>
        <tissue evidence="6">Soma without cirri and trophi</tissue>
    </source>
</reference>
<keyword evidence="7" id="KW-1185">Reference proteome</keyword>
<keyword evidence="1" id="KW-0880">Kelch repeat</keyword>
<dbReference type="PROSITE" id="PS50097">
    <property type="entry name" value="BTB"/>
    <property type="match status" value="1"/>
</dbReference>
<dbReference type="InterPro" id="IPR028889">
    <property type="entry name" value="USP"/>
</dbReference>
<evidence type="ECO:0000256" key="2">
    <source>
        <dbReference type="ARBA" id="ARBA00022737"/>
    </source>
</evidence>